<keyword evidence="4" id="KW-1185">Reference proteome</keyword>
<dbReference type="RefSeq" id="WP_310918051.1">
    <property type="nucleotide sequence ID" value="NZ_JAMQON010000001.1"/>
</dbReference>
<keyword evidence="1" id="KW-0175">Coiled coil</keyword>
<dbReference type="SUPFAM" id="SSF57997">
    <property type="entry name" value="Tropomyosin"/>
    <property type="match status" value="1"/>
</dbReference>
<evidence type="ECO:0000256" key="2">
    <source>
        <dbReference type="SAM" id="MobiDB-lite"/>
    </source>
</evidence>
<comment type="caution">
    <text evidence="3">The sequence shown here is derived from an EMBL/GenBank/DDBJ whole genome shotgun (WGS) entry which is preliminary data.</text>
</comment>
<sequence>MSDSQAYEAITVASDGVTVTKRFEADEFPVPAIAFNVVSKRSETVSIRLVDSVPDDVAVEDLGFHPEYGSEFWDINDDQITFEKEIESDSDYTTVYGIRATGTDDVEKFLTEPQIESVDPPLDEDEADLVGGGNNAVKDVIAGESDSVPGLEDDEDEDIETLNLKDPNSEAAGATEGDDTEAETTESDAEGPEPATGNVVAAMANEIRQNNVSAQDVKLLKRALDAVSQDSDPEGGVNTARINRIQNDIADLRAYTDALEEFLAENGTGDEVIEEFNERLDSFDSQLNSFESQLDFFETEIDSATSAVATATDEIEELDGEVGSLENGLDDVEGTVDSIEGDLSALEAEIDDVREEIGEGELDERLSEVEEEIVQLKEWREQLSSVIGGGE</sequence>
<evidence type="ECO:0000256" key="1">
    <source>
        <dbReference type="SAM" id="Coils"/>
    </source>
</evidence>
<name>A0ABU2F9U1_9EURY</name>
<feature type="region of interest" description="Disordered" evidence="2">
    <location>
        <begin position="143"/>
        <end position="200"/>
    </location>
</feature>
<feature type="compositionally biased region" description="Acidic residues" evidence="2">
    <location>
        <begin position="151"/>
        <end position="160"/>
    </location>
</feature>
<evidence type="ECO:0000313" key="3">
    <source>
        <dbReference type="EMBL" id="MDS0258486.1"/>
    </source>
</evidence>
<gene>
    <name evidence="3" type="ORF">NDI56_03560</name>
</gene>
<evidence type="ECO:0000313" key="4">
    <source>
        <dbReference type="Proteomes" id="UP001259659"/>
    </source>
</evidence>
<feature type="compositionally biased region" description="Acidic residues" evidence="2">
    <location>
        <begin position="176"/>
        <end position="191"/>
    </location>
</feature>
<feature type="coiled-coil region" evidence="1">
    <location>
        <begin position="273"/>
        <end position="363"/>
    </location>
</feature>
<proteinExistence type="predicted"/>
<accession>A0ABU2F9U1</accession>
<protein>
    <submittedName>
        <fullName evidence="3">Uncharacterized protein</fullName>
    </submittedName>
</protein>
<organism evidence="3 4">
    <name type="scientific">Haloarcula saliterrae</name>
    <dbReference type="NCBI Taxonomy" id="2950534"/>
    <lineage>
        <taxon>Archaea</taxon>
        <taxon>Methanobacteriati</taxon>
        <taxon>Methanobacteriota</taxon>
        <taxon>Stenosarchaea group</taxon>
        <taxon>Halobacteria</taxon>
        <taxon>Halobacteriales</taxon>
        <taxon>Haloarculaceae</taxon>
        <taxon>Haloarcula</taxon>
    </lineage>
</organism>
<reference evidence="3 4" key="1">
    <citation type="submission" date="2022-06" db="EMBL/GenBank/DDBJ databases">
        <title>Haloarcula sp. a new haloarchaeum isolate from saline soil.</title>
        <authorList>
            <person name="Strakova D."/>
            <person name="Galisteo C."/>
            <person name="Sanchez-Porro C."/>
            <person name="Ventosa A."/>
        </authorList>
    </citation>
    <scope>NUCLEOTIDE SEQUENCE [LARGE SCALE GENOMIC DNA]</scope>
    <source>
        <strain evidence="3 4">S1CR25-12</strain>
    </source>
</reference>
<dbReference type="Gene3D" id="1.10.287.1490">
    <property type="match status" value="1"/>
</dbReference>
<dbReference type="EMBL" id="JAMQON010000001">
    <property type="protein sequence ID" value="MDS0258486.1"/>
    <property type="molecule type" value="Genomic_DNA"/>
</dbReference>
<dbReference type="Proteomes" id="UP001259659">
    <property type="component" value="Unassembled WGS sequence"/>
</dbReference>